<dbReference type="AlphaFoldDB" id="A0AAU7Z3N9"/>
<reference evidence="2" key="2">
    <citation type="journal article" date="2024" name="Environ. Microbiol.">
        <title>Genome analysis and description of Tunturibacter gen. nov. expands the diversity of Terriglobia in tundra soils.</title>
        <authorList>
            <person name="Messyasz A."/>
            <person name="Mannisto M.K."/>
            <person name="Kerkhof L.J."/>
            <person name="Haggblom M.M."/>
        </authorList>
    </citation>
    <scope>NUCLEOTIDE SEQUENCE</scope>
    <source>
        <strain evidence="2">M8UP39</strain>
    </source>
</reference>
<evidence type="ECO:0000256" key="1">
    <source>
        <dbReference type="SAM" id="MobiDB-lite"/>
    </source>
</evidence>
<gene>
    <name evidence="2" type="ORF">RBB81_04230</name>
</gene>
<dbReference type="RefSeq" id="WP_183790869.1">
    <property type="nucleotide sequence ID" value="NZ_CP132938.1"/>
</dbReference>
<sequence length="82" mass="8762">MADAIGNHGFDEMLRTIGPDATAMFDNSASDPTAHASSGAATAATARDEKDEELEEEDDDAAEEEEDEEENEEEDVKDEAGV</sequence>
<name>A0AAU7Z3N9_9BACT</name>
<feature type="compositionally biased region" description="Acidic residues" evidence="1">
    <location>
        <begin position="50"/>
        <end position="82"/>
    </location>
</feature>
<dbReference type="KEGG" id="tgi:RBB81_04230"/>
<organism evidence="2">
    <name type="scientific">Tunturiibacter gelidiferens</name>
    <dbReference type="NCBI Taxonomy" id="3069689"/>
    <lineage>
        <taxon>Bacteria</taxon>
        <taxon>Pseudomonadati</taxon>
        <taxon>Acidobacteriota</taxon>
        <taxon>Terriglobia</taxon>
        <taxon>Terriglobales</taxon>
        <taxon>Acidobacteriaceae</taxon>
        <taxon>Tunturiibacter</taxon>
    </lineage>
</organism>
<reference evidence="2" key="1">
    <citation type="submission" date="2023-08" db="EMBL/GenBank/DDBJ databases">
        <authorList>
            <person name="Messyasz A."/>
            <person name="Mannisto M.K."/>
            <person name="Kerkhof L.J."/>
            <person name="Haggblom M."/>
        </authorList>
    </citation>
    <scope>NUCLEOTIDE SEQUENCE</scope>
    <source>
        <strain evidence="2">M8UP39</strain>
    </source>
</reference>
<feature type="compositionally biased region" description="Low complexity" evidence="1">
    <location>
        <begin position="33"/>
        <end position="45"/>
    </location>
</feature>
<proteinExistence type="predicted"/>
<accession>A0AAU7Z3N9</accession>
<feature type="region of interest" description="Disordered" evidence="1">
    <location>
        <begin position="22"/>
        <end position="82"/>
    </location>
</feature>
<dbReference type="EMBL" id="CP132938">
    <property type="protein sequence ID" value="XCB23138.1"/>
    <property type="molecule type" value="Genomic_DNA"/>
</dbReference>
<protein>
    <submittedName>
        <fullName evidence="2">Uncharacterized protein</fullName>
    </submittedName>
</protein>
<evidence type="ECO:0000313" key="2">
    <source>
        <dbReference type="EMBL" id="XCB23138.1"/>
    </source>
</evidence>